<keyword evidence="2" id="KW-1185">Reference proteome</keyword>
<organism evidence="1 2">
    <name type="scientific">Bauhinia variegata</name>
    <name type="common">Purple orchid tree</name>
    <name type="synonym">Phanera variegata</name>
    <dbReference type="NCBI Taxonomy" id="167791"/>
    <lineage>
        <taxon>Eukaryota</taxon>
        <taxon>Viridiplantae</taxon>
        <taxon>Streptophyta</taxon>
        <taxon>Embryophyta</taxon>
        <taxon>Tracheophyta</taxon>
        <taxon>Spermatophyta</taxon>
        <taxon>Magnoliopsida</taxon>
        <taxon>eudicotyledons</taxon>
        <taxon>Gunneridae</taxon>
        <taxon>Pentapetalae</taxon>
        <taxon>rosids</taxon>
        <taxon>fabids</taxon>
        <taxon>Fabales</taxon>
        <taxon>Fabaceae</taxon>
        <taxon>Cercidoideae</taxon>
        <taxon>Cercideae</taxon>
        <taxon>Bauhiniinae</taxon>
        <taxon>Bauhinia</taxon>
    </lineage>
</organism>
<reference evidence="1 2" key="1">
    <citation type="journal article" date="2022" name="DNA Res.">
        <title>Chromosomal-level genome assembly of the orchid tree Bauhinia variegata (Leguminosae; Cercidoideae) supports the allotetraploid origin hypothesis of Bauhinia.</title>
        <authorList>
            <person name="Zhong Y."/>
            <person name="Chen Y."/>
            <person name="Zheng D."/>
            <person name="Pang J."/>
            <person name="Liu Y."/>
            <person name="Luo S."/>
            <person name="Meng S."/>
            <person name="Qian L."/>
            <person name="Wei D."/>
            <person name="Dai S."/>
            <person name="Zhou R."/>
        </authorList>
    </citation>
    <scope>NUCLEOTIDE SEQUENCE [LARGE SCALE GENOMIC DNA]</scope>
    <source>
        <strain evidence="1">BV-YZ2020</strain>
    </source>
</reference>
<evidence type="ECO:0000313" key="2">
    <source>
        <dbReference type="Proteomes" id="UP000828941"/>
    </source>
</evidence>
<evidence type="ECO:0000313" key="1">
    <source>
        <dbReference type="EMBL" id="KAI4354635.1"/>
    </source>
</evidence>
<accession>A0ACB9Q6X4</accession>
<protein>
    <submittedName>
        <fullName evidence="1">Uncharacterized protein</fullName>
    </submittedName>
</protein>
<sequence length="232" mass="26573">MVGHDFNSDINDFANINWEDLEKEPSLFSIFRSFLENPLCVPQDPIEDIEWYPNFIDSPISLNPLEFFEDHMLFQNHGTEQQEHGILLKNKPLSWKNSDRLEYKDKFVKLSDIQNLAMPVSVQKKEETCLPASSSSKKKPRAKRDSRKAWLKSAAGFENLGSVSKKSCSHCESEETPLWRNGPLGPKTLCNACGVRYASGRLLPEYRPAASPTFDSRKHSNFHSKIIKKDRT</sequence>
<name>A0ACB9Q6X4_BAUVA</name>
<gene>
    <name evidence="1" type="ORF">L6164_003483</name>
</gene>
<proteinExistence type="predicted"/>
<dbReference type="Proteomes" id="UP000828941">
    <property type="component" value="Chromosome 2"/>
</dbReference>
<comment type="caution">
    <text evidence="1">The sequence shown here is derived from an EMBL/GenBank/DDBJ whole genome shotgun (WGS) entry which is preliminary data.</text>
</comment>
<dbReference type="EMBL" id="CM039427">
    <property type="protein sequence ID" value="KAI4354635.1"/>
    <property type="molecule type" value="Genomic_DNA"/>
</dbReference>